<evidence type="ECO:0000256" key="1">
    <source>
        <dbReference type="ARBA" id="ARBA00006484"/>
    </source>
</evidence>
<dbReference type="PANTHER" id="PTHR43477:SF1">
    <property type="entry name" value="DIHYDROANTICAPSIN 7-DEHYDROGENASE"/>
    <property type="match status" value="1"/>
</dbReference>
<dbReference type="FunFam" id="3.40.50.720:FF:000084">
    <property type="entry name" value="Short-chain dehydrogenase reductase"/>
    <property type="match status" value="1"/>
</dbReference>
<dbReference type="RefSeq" id="WP_184222004.1">
    <property type="nucleotide sequence ID" value="NZ_JACHIP010000008.1"/>
</dbReference>
<dbReference type="InterPro" id="IPR036291">
    <property type="entry name" value="NAD(P)-bd_dom_sf"/>
</dbReference>
<comment type="caution">
    <text evidence="3">The sequence shown here is derived from an EMBL/GenBank/DDBJ whole genome shotgun (WGS) entry which is preliminary data.</text>
</comment>
<accession>A0A7W8E781</accession>
<keyword evidence="2" id="KW-0560">Oxidoreductase</keyword>
<dbReference type="EMBL" id="JACHIP010000008">
    <property type="protein sequence ID" value="MBB5059990.1"/>
    <property type="molecule type" value="Genomic_DNA"/>
</dbReference>
<gene>
    <name evidence="3" type="ORF">HDF16_004724</name>
</gene>
<dbReference type="PANTHER" id="PTHR43477">
    <property type="entry name" value="DIHYDROANTICAPSIN 7-DEHYDROGENASE"/>
    <property type="match status" value="1"/>
</dbReference>
<dbReference type="SUPFAM" id="SSF51735">
    <property type="entry name" value="NAD(P)-binding Rossmann-fold domains"/>
    <property type="match status" value="1"/>
</dbReference>
<evidence type="ECO:0000313" key="4">
    <source>
        <dbReference type="Proteomes" id="UP000540989"/>
    </source>
</evidence>
<dbReference type="InterPro" id="IPR002347">
    <property type="entry name" value="SDR_fam"/>
</dbReference>
<dbReference type="PRINTS" id="PR00081">
    <property type="entry name" value="GDHRDH"/>
</dbReference>
<evidence type="ECO:0000313" key="3">
    <source>
        <dbReference type="EMBL" id="MBB5059990.1"/>
    </source>
</evidence>
<keyword evidence="4" id="KW-1185">Reference proteome</keyword>
<dbReference type="InterPro" id="IPR051122">
    <property type="entry name" value="SDR_DHRS6-like"/>
</dbReference>
<name>A0A7W8E781_9BACT</name>
<evidence type="ECO:0000256" key="2">
    <source>
        <dbReference type="ARBA" id="ARBA00023002"/>
    </source>
</evidence>
<dbReference type="Proteomes" id="UP000540989">
    <property type="component" value="Unassembled WGS sequence"/>
</dbReference>
<sequence length="243" mass="26003">MGKLDGKVAVITAATSGMALATAKLFVEEGAYVFITGRRQEKLDEAVKLIGRNVTAVQGDASNLDDLDRLYEVVKKEKGRIDVLFASAGQGEFAAIGQVTEKHFDDTFNLNVRGTLFTVQKALPLFTDGGSIFLNGSIASIKGFPAFGVYAASKAAVRSFARTWLVDLKERKIRVNILSPGPIDTPILDPLGPEAKEGFKSMIPRGEMGRPEEIATVALFLASSDSSFVNGVELYVDGGVAQI</sequence>
<reference evidence="3 4" key="1">
    <citation type="submission" date="2020-08" db="EMBL/GenBank/DDBJ databases">
        <title>Genomic Encyclopedia of Type Strains, Phase IV (KMG-V): Genome sequencing to study the core and pangenomes of soil and plant-associated prokaryotes.</title>
        <authorList>
            <person name="Whitman W."/>
        </authorList>
    </citation>
    <scope>NUCLEOTIDE SEQUENCE [LARGE SCALE GENOMIC DNA]</scope>
    <source>
        <strain evidence="3 4">M8UP14</strain>
    </source>
</reference>
<protein>
    <submittedName>
        <fullName evidence="3">NAD(P)-dependent dehydrogenase (Short-subunit alcohol dehydrogenase family)</fullName>
    </submittedName>
</protein>
<comment type="similarity">
    <text evidence="1">Belongs to the short-chain dehydrogenases/reductases (SDR) family.</text>
</comment>
<proteinExistence type="inferred from homology"/>
<dbReference type="Pfam" id="PF13561">
    <property type="entry name" value="adh_short_C2"/>
    <property type="match status" value="1"/>
</dbReference>
<dbReference type="AlphaFoldDB" id="A0A7W8E781"/>
<dbReference type="GO" id="GO:0016491">
    <property type="term" value="F:oxidoreductase activity"/>
    <property type="evidence" value="ECO:0007669"/>
    <property type="project" value="UniProtKB-KW"/>
</dbReference>
<dbReference type="CDD" id="cd05233">
    <property type="entry name" value="SDR_c"/>
    <property type="match status" value="1"/>
</dbReference>
<dbReference type="Gene3D" id="3.40.50.720">
    <property type="entry name" value="NAD(P)-binding Rossmann-like Domain"/>
    <property type="match status" value="1"/>
</dbReference>
<organism evidence="3 4">
    <name type="scientific">Granulicella aggregans</name>
    <dbReference type="NCBI Taxonomy" id="474949"/>
    <lineage>
        <taxon>Bacteria</taxon>
        <taxon>Pseudomonadati</taxon>
        <taxon>Acidobacteriota</taxon>
        <taxon>Terriglobia</taxon>
        <taxon>Terriglobales</taxon>
        <taxon>Acidobacteriaceae</taxon>
        <taxon>Granulicella</taxon>
    </lineage>
</organism>